<feature type="domain" description="NADH:ubiquinone oxidoreductase 30kDa subunit" evidence="3">
    <location>
        <begin position="27"/>
        <end position="150"/>
    </location>
</feature>
<evidence type="ECO:0000313" key="4">
    <source>
        <dbReference type="EMBL" id="SFJ05815.1"/>
    </source>
</evidence>
<organism evidence="4 5">
    <name type="scientific">Celeribacter neptunius</name>
    <dbReference type="NCBI Taxonomy" id="588602"/>
    <lineage>
        <taxon>Bacteria</taxon>
        <taxon>Pseudomonadati</taxon>
        <taxon>Pseudomonadota</taxon>
        <taxon>Alphaproteobacteria</taxon>
        <taxon>Rhodobacterales</taxon>
        <taxon>Roseobacteraceae</taxon>
        <taxon>Celeribacter</taxon>
    </lineage>
</organism>
<evidence type="ECO:0000313" key="5">
    <source>
        <dbReference type="Proteomes" id="UP000199630"/>
    </source>
</evidence>
<dbReference type="PANTHER" id="PTHR10884">
    <property type="entry name" value="NADH DEHYDROGENASE UBIQUINONE IRON-SULFUR PROTEIN 3"/>
    <property type="match status" value="1"/>
</dbReference>
<keyword evidence="5" id="KW-1185">Reference proteome</keyword>
<name>A0A1I3N9L3_9RHOB</name>
<dbReference type="EMBL" id="FORH01000002">
    <property type="protein sequence ID" value="SFJ05815.1"/>
    <property type="molecule type" value="Genomic_DNA"/>
</dbReference>
<dbReference type="InterPro" id="IPR001268">
    <property type="entry name" value="NADH_UbQ_OxRdtase_30kDa_su"/>
</dbReference>
<dbReference type="PANTHER" id="PTHR10884:SF14">
    <property type="entry name" value="NADH DEHYDROGENASE [UBIQUINONE] IRON-SULFUR PROTEIN 3, MITOCHONDRIAL"/>
    <property type="match status" value="1"/>
</dbReference>
<evidence type="ECO:0000256" key="2">
    <source>
        <dbReference type="SAM" id="MobiDB-lite"/>
    </source>
</evidence>
<evidence type="ECO:0000259" key="3">
    <source>
        <dbReference type="Pfam" id="PF00329"/>
    </source>
</evidence>
<feature type="region of interest" description="Disordered" evidence="2">
    <location>
        <begin position="151"/>
        <end position="194"/>
    </location>
</feature>
<proteinExistence type="inferred from homology"/>
<dbReference type="Gene3D" id="3.30.460.80">
    <property type="entry name" value="NADH:ubiquinone oxidoreductase, 30kDa subunit"/>
    <property type="match status" value="1"/>
</dbReference>
<dbReference type="GO" id="GO:0008137">
    <property type="term" value="F:NADH dehydrogenase (ubiquinone) activity"/>
    <property type="evidence" value="ECO:0007669"/>
    <property type="project" value="InterPro"/>
</dbReference>
<gene>
    <name evidence="4" type="ORF">SAMN04487991_1302</name>
</gene>
<feature type="compositionally biased region" description="Basic and acidic residues" evidence="2">
    <location>
        <begin position="180"/>
        <end position="194"/>
    </location>
</feature>
<dbReference type="Pfam" id="PF00329">
    <property type="entry name" value="Complex1_30kDa"/>
    <property type="match status" value="1"/>
</dbReference>
<sequence>MRELLYRLKDRYHLGTPTFQRDDLTFVTVKRDELRAILTELRDVEGFTHLTFLTAVDWIEEGLFQLTYMINNREANQSLGLRVMLTREDEPGATTGDTIHDLWPTAATYQRELNEMFGINFPGSPRVDEEFILEGWTDLPPYRRDFDTLAYSQQTYRERPGRGRSDPKAHMQETLYPDYPKPREAAHAHKEEAK</sequence>
<feature type="compositionally biased region" description="Basic and acidic residues" evidence="2">
    <location>
        <begin position="156"/>
        <end position="171"/>
    </location>
</feature>
<dbReference type="AlphaFoldDB" id="A0A1I3N9L3"/>
<dbReference type="RefSeq" id="WP_218151330.1">
    <property type="nucleotide sequence ID" value="NZ_FORH01000002.1"/>
</dbReference>
<reference evidence="5" key="1">
    <citation type="submission" date="2016-10" db="EMBL/GenBank/DDBJ databases">
        <authorList>
            <person name="Varghese N."/>
            <person name="Submissions S."/>
        </authorList>
    </citation>
    <scope>NUCLEOTIDE SEQUENCE [LARGE SCALE GENOMIC DNA]</scope>
    <source>
        <strain evidence="5">DSM 26471</strain>
    </source>
</reference>
<dbReference type="STRING" id="588602.SAMN04487991_1302"/>
<dbReference type="Proteomes" id="UP000199630">
    <property type="component" value="Unassembled WGS sequence"/>
</dbReference>
<evidence type="ECO:0000256" key="1">
    <source>
        <dbReference type="ARBA" id="ARBA00007569"/>
    </source>
</evidence>
<comment type="similarity">
    <text evidence="1">Belongs to the complex I 30 kDa subunit family.</text>
</comment>
<dbReference type="InterPro" id="IPR037232">
    <property type="entry name" value="NADH_quin_OxRdtase_su_C/D-like"/>
</dbReference>
<dbReference type="SUPFAM" id="SSF143243">
    <property type="entry name" value="Nqo5-like"/>
    <property type="match status" value="1"/>
</dbReference>
<accession>A0A1I3N9L3</accession>
<protein>
    <submittedName>
        <fullName evidence="4">NADH dehydrogenase subunit C</fullName>
    </submittedName>
</protein>